<gene>
    <name evidence="2" type="ORF">TR144685</name>
</gene>
<evidence type="ECO:0000313" key="2">
    <source>
        <dbReference type="EMBL" id="JAP51011.1"/>
    </source>
</evidence>
<evidence type="ECO:0000256" key="1">
    <source>
        <dbReference type="SAM" id="MobiDB-lite"/>
    </source>
</evidence>
<organism evidence="2">
    <name type="scientific">Schistocephalus solidus</name>
    <name type="common">Tapeworm</name>
    <dbReference type="NCBI Taxonomy" id="70667"/>
    <lineage>
        <taxon>Eukaryota</taxon>
        <taxon>Metazoa</taxon>
        <taxon>Spiralia</taxon>
        <taxon>Lophotrochozoa</taxon>
        <taxon>Platyhelminthes</taxon>
        <taxon>Cestoda</taxon>
        <taxon>Eucestoda</taxon>
        <taxon>Diphyllobothriidea</taxon>
        <taxon>Diphyllobothriidae</taxon>
        <taxon>Schistocephalus</taxon>
    </lineage>
</organism>
<feature type="compositionally biased region" description="Basic and acidic residues" evidence="1">
    <location>
        <begin position="512"/>
        <end position="523"/>
    </location>
</feature>
<dbReference type="AlphaFoldDB" id="A0A0X3PGD3"/>
<dbReference type="EMBL" id="GEEE01012214">
    <property type="protein sequence ID" value="JAP51011.1"/>
    <property type="molecule type" value="Transcribed_RNA"/>
</dbReference>
<protein>
    <submittedName>
        <fullName evidence="2">Uncharacterized protein</fullName>
    </submittedName>
</protein>
<proteinExistence type="predicted"/>
<feature type="region of interest" description="Disordered" evidence="1">
    <location>
        <begin position="341"/>
        <end position="379"/>
    </location>
</feature>
<name>A0A0X3PGD3_SCHSO</name>
<feature type="region of interest" description="Disordered" evidence="1">
    <location>
        <begin position="99"/>
        <end position="140"/>
    </location>
</feature>
<feature type="compositionally biased region" description="Polar residues" evidence="1">
    <location>
        <begin position="257"/>
        <end position="267"/>
    </location>
</feature>
<accession>A0A0X3PGD3</accession>
<feature type="compositionally biased region" description="Low complexity" evidence="1">
    <location>
        <begin position="476"/>
        <end position="493"/>
    </location>
</feature>
<feature type="region of interest" description="Disordered" evidence="1">
    <location>
        <begin position="255"/>
        <end position="304"/>
    </location>
</feature>
<sequence length="523" mass="56887">MAATVGGTVKSLRELFENHERVRKNGIVSPPNYPQINTHATAEGFECCHNSNMRPSKAVQDIPVNDSQDTSCLCLNKENSETCYNNRLSNVLLTRNRSLSVDNVSDQPARRQQPPPVKKKPKIARNPIENGSTYSFSRPDGADSVASVTVTAAFQPATTWNASIASSSGVSSESADSTQECTGTASYNLSSVHYAAPEDLNRVSLSRNNIIFSTNLPSATLSAFLPGGSIRGTSNSKVQSVENIPFSNTILAPPVSKKTTATPINKSENVETRKPKKPPPVPKKPFSVRSGSAASVSSQPQYPYDNELEEKFGVKTKTGSYEYTEAWAALHGLVCNPKKEAHKKSVKTKNSVSAENNTSSEAQRHISVNSDSDLASTTSSTRALSLRSILKKKPSTGQRSNKSISFKDDDELTTNFNYPSERSLSEDSFEMSRLHFYDSDLGSDEEFVVNVGHKYWENPPSSSCSTLVSDKDTVKSSSTLRGRSSSRGVRPGSPTLEIGSSASNYSGSFKRFLPESRRPRLND</sequence>
<feature type="compositionally biased region" description="Polar residues" evidence="1">
    <location>
        <begin position="348"/>
        <end position="369"/>
    </location>
</feature>
<feature type="compositionally biased region" description="Polar residues" evidence="1">
    <location>
        <begin position="498"/>
        <end position="507"/>
    </location>
</feature>
<feature type="region of interest" description="Disordered" evidence="1">
    <location>
        <begin position="460"/>
        <end position="523"/>
    </location>
</feature>
<reference evidence="2" key="1">
    <citation type="submission" date="2016-01" db="EMBL/GenBank/DDBJ databases">
        <title>Reference transcriptome for the parasite Schistocephalus solidus: insights into the molecular evolution of parasitism.</title>
        <authorList>
            <person name="Hebert F.O."/>
            <person name="Grambauer S."/>
            <person name="Barber I."/>
            <person name="Landry C.R."/>
            <person name="Aubin-Horth N."/>
        </authorList>
    </citation>
    <scope>NUCLEOTIDE SEQUENCE</scope>
</reference>
<feature type="compositionally biased region" description="Low complexity" evidence="1">
    <location>
        <begin position="284"/>
        <end position="298"/>
    </location>
</feature>
<feature type="compositionally biased region" description="Low complexity" evidence="1">
    <location>
        <begin position="370"/>
        <end position="379"/>
    </location>
</feature>